<evidence type="ECO:0000259" key="11">
    <source>
        <dbReference type="Pfam" id="PF00535"/>
    </source>
</evidence>
<feature type="domain" description="Glycosyltransferase 2-like" evidence="11">
    <location>
        <begin position="692"/>
        <end position="860"/>
    </location>
</feature>
<evidence type="ECO:0000256" key="2">
    <source>
        <dbReference type="ARBA" id="ARBA00012704"/>
    </source>
</evidence>
<evidence type="ECO:0000313" key="14">
    <source>
        <dbReference type="EMBL" id="WOL05895.1"/>
    </source>
</evidence>
<comment type="similarity">
    <text evidence="1">Belongs to the pseudouridine synthase Pus10 family.</text>
</comment>
<dbReference type="InterPro" id="IPR020103">
    <property type="entry name" value="PsdUridine_synth_cat_dom_sf"/>
</dbReference>
<dbReference type="GO" id="GO:0004582">
    <property type="term" value="F:dolichyl-phosphate beta-D-mannosyltransferase activity"/>
    <property type="evidence" value="ECO:0007669"/>
    <property type="project" value="UniProtKB-EC"/>
</dbReference>
<dbReference type="InterPro" id="IPR029044">
    <property type="entry name" value="Nucleotide-diphossugar_trans"/>
</dbReference>
<feature type="region of interest" description="Disordered" evidence="10">
    <location>
        <begin position="596"/>
        <end position="629"/>
    </location>
</feature>
<dbReference type="InterPro" id="IPR001173">
    <property type="entry name" value="Glyco_trans_2-like"/>
</dbReference>
<dbReference type="Pfam" id="PF21238">
    <property type="entry name" value="Pus10_C"/>
    <property type="match status" value="1"/>
</dbReference>
<keyword evidence="6" id="KW-0413">Isomerase</keyword>
<dbReference type="InterPro" id="IPR039528">
    <property type="entry name" value="DPM1-like"/>
</dbReference>
<evidence type="ECO:0000313" key="15">
    <source>
        <dbReference type="Proteomes" id="UP001327560"/>
    </source>
</evidence>
<dbReference type="Gene3D" id="3.90.550.10">
    <property type="entry name" value="Spore Coat Polysaccharide Biosynthesis Protein SpsA, Chain A"/>
    <property type="match status" value="1"/>
</dbReference>
<dbReference type="GO" id="GO:0031119">
    <property type="term" value="P:tRNA pseudouridine synthesis"/>
    <property type="evidence" value="ECO:0007669"/>
    <property type="project" value="UniProtKB-ARBA"/>
</dbReference>
<keyword evidence="5" id="KW-0819">tRNA processing</keyword>
<keyword evidence="4" id="KW-0808">Transferase</keyword>
<dbReference type="GO" id="GO:0003723">
    <property type="term" value="F:RNA binding"/>
    <property type="evidence" value="ECO:0007669"/>
    <property type="project" value="InterPro"/>
</dbReference>
<proteinExistence type="inferred from homology"/>
<dbReference type="EMBL" id="CP136893">
    <property type="protein sequence ID" value="WOL05895.1"/>
    <property type="molecule type" value="Genomic_DNA"/>
</dbReference>
<dbReference type="PANTHER" id="PTHR21568">
    <property type="entry name" value="TRNA PSEUDOURIDINE SYNTHASE PUS10"/>
    <property type="match status" value="1"/>
</dbReference>
<name>A0AAQ3QEX7_9LILI</name>
<organism evidence="14 15">
    <name type="scientific">Canna indica</name>
    <name type="common">Indian-shot</name>
    <dbReference type="NCBI Taxonomy" id="4628"/>
    <lineage>
        <taxon>Eukaryota</taxon>
        <taxon>Viridiplantae</taxon>
        <taxon>Streptophyta</taxon>
        <taxon>Embryophyta</taxon>
        <taxon>Tracheophyta</taxon>
        <taxon>Spermatophyta</taxon>
        <taxon>Magnoliopsida</taxon>
        <taxon>Liliopsida</taxon>
        <taxon>Zingiberales</taxon>
        <taxon>Cannaceae</taxon>
        <taxon>Canna</taxon>
    </lineage>
</organism>
<dbReference type="Gene3D" id="3.30.70.2510">
    <property type="match status" value="1"/>
</dbReference>
<dbReference type="Pfam" id="PF00535">
    <property type="entry name" value="Glycos_transf_2"/>
    <property type="match status" value="1"/>
</dbReference>
<dbReference type="Proteomes" id="UP001327560">
    <property type="component" value="Chromosome 4"/>
</dbReference>
<dbReference type="PANTHER" id="PTHR21568:SF0">
    <property type="entry name" value="TRNA PSEUDOURIDINE SYNTHASE PUS10"/>
    <property type="match status" value="1"/>
</dbReference>
<evidence type="ECO:0000256" key="6">
    <source>
        <dbReference type="ARBA" id="ARBA00023235"/>
    </source>
</evidence>
<evidence type="ECO:0000256" key="9">
    <source>
        <dbReference type="ARBA" id="ARBA00083669"/>
    </source>
</evidence>
<evidence type="ECO:0000256" key="1">
    <source>
        <dbReference type="ARBA" id="ARBA00009652"/>
    </source>
</evidence>
<feature type="domain" description="Pus10 N-terminal eukaryotes" evidence="12">
    <location>
        <begin position="175"/>
        <end position="372"/>
    </location>
</feature>
<feature type="compositionally biased region" description="Low complexity" evidence="10">
    <location>
        <begin position="610"/>
        <end position="629"/>
    </location>
</feature>
<evidence type="ECO:0000256" key="3">
    <source>
        <dbReference type="ARBA" id="ARBA00012787"/>
    </source>
</evidence>
<dbReference type="CDD" id="cd06442">
    <property type="entry name" value="DPM1_like"/>
    <property type="match status" value="1"/>
</dbReference>
<evidence type="ECO:0000259" key="13">
    <source>
        <dbReference type="Pfam" id="PF21238"/>
    </source>
</evidence>
<evidence type="ECO:0000256" key="7">
    <source>
        <dbReference type="ARBA" id="ARBA00075270"/>
    </source>
</evidence>
<accession>A0AAQ3QEX7</accession>
<protein>
    <recommendedName>
        <fullName evidence="9">tRNA pseudouridine 55 synthase</fullName>
        <ecNumber evidence="2">2.4.1.83</ecNumber>
        <ecNumber evidence="3">5.4.99.25</ecNumber>
    </recommendedName>
    <alternativeName>
        <fullName evidence="7">tRNA pseudouridylate synthase</fullName>
    </alternativeName>
    <alternativeName>
        <fullName evidence="8">tRNA-uridine isomerase</fullName>
    </alternativeName>
</protein>
<dbReference type="GO" id="GO:0160148">
    <property type="term" value="F:tRNA pseudouridine(55) synthase activity"/>
    <property type="evidence" value="ECO:0007669"/>
    <property type="project" value="UniProtKB-EC"/>
</dbReference>
<gene>
    <name evidence="14" type="ORF">Cni_G14626</name>
</gene>
<dbReference type="FunFam" id="3.30.70.3190:FF:000001">
    <property type="entry name" value="tRNA pseudouridine synthase Pus10"/>
    <property type="match status" value="1"/>
</dbReference>
<evidence type="ECO:0000256" key="8">
    <source>
        <dbReference type="ARBA" id="ARBA00079393"/>
    </source>
</evidence>
<evidence type="ECO:0000259" key="12">
    <source>
        <dbReference type="Pfam" id="PF21237"/>
    </source>
</evidence>
<dbReference type="InterPro" id="IPR048741">
    <property type="entry name" value="Pus10-like_C"/>
</dbReference>
<dbReference type="AlphaFoldDB" id="A0AAQ3QEX7"/>
<dbReference type="InterPro" id="IPR039894">
    <property type="entry name" value="Pus10-like"/>
</dbReference>
<dbReference type="SUPFAM" id="SSF55120">
    <property type="entry name" value="Pseudouridine synthase"/>
    <property type="match status" value="1"/>
</dbReference>
<keyword evidence="15" id="KW-1185">Reference proteome</keyword>
<dbReference type="EC" id="2.4.1.83" evidence="2"/>
<dbReference type="InterPro" id="IPR048742">
    <property type="entry name" value="Pus10_N_euk"/>
</dbReference>
<dbReference type="Pfam" id="PF21237">
    <property type="entry name" value="Pus10_N_euk"/>
    <property type="match status" value="1"/>
</dbReference>
<dbReference type="FunFam" id="3.90.550.10:FF:000082">
    <property type="entry name" value="Dolichol-phosphate mannosyltransferase subunit 1"/>
    <property type="match status" value="1"/>
</dbReference>
<dbReference type="Gene3D" id="3.30.70.3190">
    <property type="match status" value="1"/>
</dbReference>
<evidence type="ECO:0000256" key="5">
    <source>
        <dbReference type="ARBA" id="ARBA00022694"/>
    </source>
</evidence>
<dbReference type="EC" id="5.4.99.25" evidence="3"/>
<evidence type="ECO:0000256" key="10">
    <source>
        <dbReference type="SAM" id="MobiDB-lite"/>
    </source>
</evidence>
<sequence>MLGILFTDTQNINLGSNRLTVEMLNGDQWAVQMRGLEAIPSPFSKTPKLIQNLHCYVPPLPWSPRAEGNYLRTMAKSNEEMEEERQTITLAARSLPPHAVLDLLAIGVCARCIFRLFGVRGRAYSCPSITNATLRSLIEEQDNFHSVTPENGFITGGTTQGSSTSEETVNVEEYCSICLGILQLAFHQDQGFVRTSGDRVPVDDFTMSIAEFVKQEDYQIEGFSLEVSIPPVVVANERAIRLYMNKKYENEEWFSTKFLCEQISVKDALRSSITASLENRLGIISDANLLHIRLTYSHPEASRRLLNSLGNNLACKKVKAGDSCEGTLRNYDEQTCNESDAAILRTLDNMQDHIFCERFMLPPEKAPKPCHLKTACYRMPIYVGGRYLKFSRKVSQTRWIIDDERMGEASVEEIIGKNALHVCRGDSYKFHAAGREDIDVRMLGSGRPFLIEIANARCIPSKVDVGLIAEKINNNDQKYVRVRNLTVTGNEVWTLMREGEAEKQKQYAALVWISRPLTDDDLQSISSMDNMEIIQRTPIRVLHRRSPLERTRIIHWMKVERISGSSQYFLLHLCTQAGTYIKEFVHGDLGRTHPSNGIRFWMSQGSPQEQASRPRSRASSPPSQAAQSPPSAAASFIVFYRCSPSSPFSPFHREVIVLSDKGNRTMAKLEDIETEEHDKTIINNKVKRKKYSIIIPTYNERLNIALVIYLVFKHLQNVDFEVIIVDDGSPDGTQDIIKQLQKVYGENRILLRARPKKLGLGTAYSHGLKHASGDFIIIMDADLSHHPKYLPSFIRKQMETGASIVTGTRYVRNGGVHGWNLMRKLTSRGANVLAQTLLWPGVSDLTGSFRLYERAAFEDVISSCVSKGYVFQMEIIVRASRKGYCIEEVPITFVDRVYGSSKLGGSEIVQYLKGLVYLLFTT</sequence>
<feature type="domain" description="Pus10-like C-terminal" evidence="13">
    <location>
        <begin position="382"/>
        <end position="595"/>
    </location>
</feature>
<dbReference type="SUPFAM" id="SSF53448">
    <property type="entry name" value="Nucleotide-diphospho-sugar transferases"/>
    <property type="match status" value="1"/>
</dbReference>
<evidence type="ECO:0000256" key="4">
    <source>
        <dbReference type="ARBA" id="ARBA00022679"/>
    </source>
</evidence>
<dbReference type="FunFam" id="3.30.70.2510:FF:000001">
    <property type="entry name" value="tRNA pseudouridine synthase Pus10"/>
    <property type="match status" value="1"/>
</dbReference>
<reference evidence="14 15" key="1">
    <citation type="submission" date="2023-10" db="EMBL/GenBank/DDBJ databases">
        <title>Chromosome-scale genome assembly provides insights into flower coloration mechanisms of Canna indica.</title>
        <authorList>
            <person name="Li C."/>
        </authorList>
    </citation>
    <scope>NUCLEOTIDE SEQUENCE [LARGE SCALE GENOMIC DNA]</scope>
    <source>
        <tissue evidence="14">Flower</tissue>
    </source>
</reference>